<organism evidence="1 2">
    <name type="scientific">Vibrio variabilis</name>
    <dbReference type="NCBI Taxonomy" id="990271"/>
    <lineage>
        <taxon>Bacteria</taxon>
        <taxon>Pseudomonadati</taxon>
        <taxon>Pseudomonadota</taxon>
        <taxon>Gammaproteobacteria</taxon>
        <taxon>Vibrionales</taxon>
        <taxon>Vibrionaceae</taxon>
        <taxon>Vibrio</taxon>
    </lineage>
</organism>
<evidence type="ECO:0008006" key="3">
    <source>
        <dbReference type="Google" id="ProtNLM"/>
    </source>
</evidence>
<reference evidence="2" key="1">
    <citation type="submission" date="2014-09" db="EMBL/GenBank/DDBJ databases">
        <title>Vibrio variabilis JCM 19239. (C206) whole genome shotgun sequence.</title>
        <authorList>
            <person name="Sawabe T."/>
            <person name="Meirelles P."/>
            <person name="Nakanishi M."/>
            <person name="Sayaka M."/>
            <person name="Hattori M."/>
            <person name="Ohkuma M."/>
        </authorList>
    </citation>
    <scope>NUCLEOTIDE SEQUENCE [LARGE SCALE GENOMIC DNA]</scope>
    <source>
        <strain evidence="2">JCM 19239</strain>
    </source>
</reference>
<dbReference type="InterPro" id="IPR014710">
    <property type="entry name" value="RmlC-like_jellyroll"/>
</dbReference>
<dbReference type="InterPro" id="IPR011051">
    <property type="entry name" value="RmlC_Cupin_sf"/>
</dbReference>
<dbReference type="Proteomes" id="UP000029223">
    <property type="component" value="Unassembled WGS sequence"/>
</dbReference>
<dbReference type="SUPFAM" id="SSF51182">
    <property type="entry name" value="RmlC-like cupins"/>
    <property type="match status" value="1"/>
</dbReference>
<accession>A0ABQ0JGG5</accession>
<evidence type="ECO:0000313" key="2">
    <source>
        <dbReference type="Proteomes" id="UP000029223"/>
    </source>
</evidence>
<keyword evidence="2" id="KW-1185">Reference proteome</keyword>
<dbReference type="Gene3D" id="2.60.120.10">
    <property type="entry name" value="Jelly Rolls"/>
    <property type="match status" value="1"/>
</dbReference>
<gene>
    <name evidence="1" type="ORF">JCM19239_4814</name>
</gene>
<comment type="caution">
    <text evidence="1">The sequence shown here is derived from an EMBL/GenBank/DDBJ whole genome shotgun (WGS) entry which is preliminary data.</text>
</comment>
<name>A0ABQ0JGG5_9VIBR</name>
<evidence type="ECO:0000313" key="1">
    <source>
        <dbReference type="EMBL" id="GAL27849.1"/>
    </source>
</evidence>
<dbReference type="EMBL" id="BBMS01000034">
    <property type="protein sequence ID" value="GAL27849.1"/>
    <property type="molecule type" value="Genomic_DNA"/>
</dbReference>
<sequence length="56" mass="6663">MIIHYNNNPLDTKQYDTSRLRQEFLTEQLFEKDSITMVYSHIDRVVAMGFARIAKL</sequence>
<protein>
    <recommendedName>
        <fullName evidence="3">5-dehydro-4-deoxy-D-glucuronate isomerase</fullName>
    </recommendedName>
</protein>
<proteinExistence type="predicted"/>